<name>A0A9P7RD52_9PEZI</name>
<dbReference type="AlphaFoldDB" id="A0A9P7RD52"/>
<protein>
    <submittedName>
        <fullName evidence="2">Uncharacterized protein</fullName>
    </submittedName>
</protein>
<evidence type="ECO:0000313" key="2">
    <source>
        <dbReference type="EMBL" id="KAG7055040.1"/>
    </source>
</evidence>
<feature type="compositionally biased region" description="Polar residues" evidence="1">
    <location>
        <begin position="23"/>
        <end position="35"/>
    </location>
</feature>
<organism evidence="2 3">
    <name type="scientific">Colletotrichum scovillei</name>
    <dbReference type="NCBI Taxonomy" id="1209932"/>
    <lineage>
        <taxon>Eukaryota</taxon>
        <taxon>Fungi</taxon>
        <taxon>Dikarya</taxon>
        <taxon>Ascomycota</taxon>
        <taxon>Pezizomycotina</taxon>
        <taxon>Sordariomycetes</taxon>
        <taxon>Hypocreomycetidae</taxon>
        <taxon>Glomerellales</taxon>
        <taxon>Glomerellaceae</taxon>
        <taxon>Colletotrichum</taxon>
        <taxon>Colletotrichum acutatum species complex</taxon>
    </lineage>
</organism>
<accession>A0A9P7RD52</accession>
<dbReference type="Proteomes" id="UP000699042">
    <property type="component" value="Unassembled WGS sequence"/>
</dbReference>
<sequence>MSLGRRPQLWNRDGKGGRFPSEETGTTRRCNTKETAMQVKKISRTGAHQERKKRWDDFEIGSSQIAQPRPAMVKAMSSVLDNEQPQTSE</sequence>
<comment type="caution">
    <text evidence="2">The sequence shown here is derived from an EMBL/GenBank/DDBJ whole genome shotgun (WGS) entry which is preliminary data.</text>
</comment>
<gene>
    <name evidence="2" type="ORF">JMJ77_007509</name>
</gene>
<proteinExistence type="predicted"/>
<reference evidence="2" key="1">
    <citation type="submission" date="2021-05" db="EMBL/GenBank/DDBJ databases">
        <title>Comparative genomics of three Colletotrichum scovillei strains and genetic complementation revealed genes involved fungal growth and virulence on chili pepper.</title>
        <authorList>
            <person name="Hsieh D.-K."/>
            <person name="Chuang S.-C."/>
            <person name="Chen C.-Y."/>
            <person name="Chao Y.-T."/>
            <person name="Lu M.-Y.J."/>
            <person name="Lee M.-H."/>
            <person name="Shih M.-C."/>
        </authorList>
    </citation>
    <scope>NUCLEOTIDE SEQUENCE</scope>
    <source>
        <strain evidence="2">Coll-153</strain>
    </source>
</reference>
<feature type="compositionally biased region" description="Polar residues" evidence="1">
    <location>
        <begin position="79"/>
        <end position="89"/>
    </location>
</feature>
<evidence type="ECO:0000256" key="1">
    <source>
        <dbReference type="SAM" id="MobiDB-lite"/>
    </source>
</evidence>
<evidence type="ECO:0000313" key="3">
    <source>
        <dbReference type="Proteomes" id="UP000699042"/>
    </source>
</evidence>
<keyword evidence="3" id="KW-1185">Reference proteome</keyword>
<feature type="compositionally biased region" description="Basic and acidic residues" evidence="1">
    <location>
        <begin position="47"/>
        <end position="57"/>
    </location>
</feature>
<dbReference type="EMBL" id="JAESDN010000002">
    <property type="protein sequence ID" value="KAG7055040.1"/>
    <property type="molecule type" value="Genomic_DNA"/>
</dbReference>
<feature type="region of interest" description="Disordered" evidence="1">
    <location>
        <begin position="1"/>
        <end position="89"/>
    </location>
</feature>